<keyword evidence="1" id="KW-0732">Signal</keyword>
<feature type="chain" id="PRO_5040407009" description="Secreted protein" evidence="1">
    <location>
        <begin position="26"/>
        <end position="83"/>
    </location>
</feature>
<sequence length="83" mass="9176">MPLQAWGSVFSLHLGFLWDFSSVLQYFSTCLRCLHAPHCDYSARPLLALRSHCLPALPSAPFCFLQGPKACTCPSQAAFHTCC</sequence>
<evidence type="ECO:0000313" key="3">
    <source>
        <dbReference type="Proteomes" id="UP001152622"/>
    </source>
</evidence>
<accession>A0A9Q1FGK0</accession>
<dbReference type="Proteomes" id="UP001152622">
    <property type="component" value="Chromosome 6"/>
</dbReference>
<evidence type="ECO:0000313" key="2">
    <source>
        <dbReference type="EMBL" id="KAJ8357854.1"/>
    </source>
</evidence>
<dbReference type="EMBL" id="JAINUF010000006">
    <property type="protein sequence ID" value="KAJ8357854.1"/>
    <property type="molecule type" value="Genomic_DNA"/>
</dbReference>
<feature type="signal peptide" evidence="1">
    <location>
        <begin position="1"/>
        <end position="25"/>
    </location>
</feature>
<keyword evidence="3" id="KW-1185">Reference proteome</keyword>
<comment type="caution">
    <text evidence="2">The sequence shown here is derived from an EMBL/GenBank/DDBJ whole genome shotgun (WGS) entry which is preliminary data.</text>
</comment>
<organism evidence="2 3">
    <name type="scientific">Synaphobranchus kaupii</name>
    <name type="common">Kaup's arrowtooth eel</name>
    <dbReference type="NCBI Taxonomy" id="118154"/>
    <lineage>
        <taxon>Eukaryota</taxon>
        <taxon>Metazoa</taxon>
        <taxon>Chordata</taxon>
        <taxon>Craniata</taxon>
        <taxon>Vertebrata</taxon>
        <taxon>Euteleostomi</taxon>
        <taxon>Actinopterygii</taxon>
        <taxon>Neopterygii</taxon>
        <taxon>Teleostei</taxon>
        <taxon>Anguilliformes</taxon>
        <taxon>Synaphobranchidae</taxon>
        <taxon>Synaphobranchus</taxon>
    </lineage>
</organism>
<name>A0A9Q1FGK0_SYNKA</name>
<evidence type="ECO:0008006" key="4">
    <source>
        <dbReference type="Google" id="ProtNLM"/>
    </source>
</evidence>
<evidence type="ECO:0000256" key="1">
    <source>
        <dbReference type="SAM" id="SignalP"/>
    </source>
</evidence>
<gene>
    <name evidence="2" type="ORF">SKAU_G00206480</name>
</gene>
<reference evidence="2" key="1">
    <citation type="journal article" date="2023" name="Science">
        <title>Genome structures resolve the early diversification of teleost fishes.</title>
        <authorList>
            <person name="Parey E."/>
            <person name="Louis A."/>
            <person name="Montfort J."/>
            <person name="Bouchez O."/>
            <person name="Roques C."/>
            <person name="Iampietro C."/>
            <person name="Lluch J."/>
            <person name="Castinel A."/>
            <person name="Donnadieu C."/>
            <person name="Desvignes T."/>
            <person name="Floi Bucao C."/>
            <person name="Jouanno E."/>
            <person name="Wen M."/>
            <person name="Mejri S."/>
            <person name="Dirks R."/>
            <person name="Jansen H."/>
            <person name="Henkel C."/>
            <person name="Chen W.J."/>
            <person name="Zahm M."/>
            <person name="Cabau C."/>
            <person name="Klopp C."/>
            <person name="Thompson A.W."/>
            <person name="Robinson-Rechavi M."/>
            <person name="Braasch I."/>
            <person name="Lecointre G."/>
            <person name="Bobe J."/>
            <person name="Postlethwait J.H."/>
            <person name="Berthelot C."/>
            <person name="Roest Crollius H."/>
            <person name="Guiguen Y."/>
        </authorList>
    </citation>
    <scope>NUCLEOTIDE SEQUENCE</scope>
    <source>
        <strain evidence="2">WJC10195</strain>
    </source>
</reference>
<dbReference type="AlphaFoldDB" id="A0A9Q1FGK0"/>
<protein>
    <recommendedName>
        <fullName evidence="4">Secreted protein</fullName>
    </recommendedName>
</protein>
<proteinExistence type="predicted"/>